<name>A0A0Q0FHM0_PSEAP</name>
<organism evidence="2 3">
    <name type="scientific">Pseudomonas syringae pv. aptata</name>
    <dbReference type="NCBI Taxonomy" id="83167"/>
    <lineage>
        <taxon>Bacteria</taxon>
        <taxon>Pseudomonadati</taxon>
        <taxon>Pseudomonadota</taxon>
        <taxon>Gammaproteobacteria</taxon>
        <taxon>Pseudomonadales</taxon>
        <taxon>Pseudomonadaceae</taxon>
        <taxon>Pseudomonas</taxon>
        <taxon>Pseudomonas syringae</taxon>
    </lineage>
</organism>
<dbReference type="GO" id="GO:0047355">
    <property type="term" value="F:CDP-glycerol glycerophosphotransferase activity"/>
    <property type="evidence" value="ECO:0007669"/>
    <property type="project" value="InterPro"/>
</dbReference>
<comment type="caution">
    <text evidence="2">The sequence shown here is derived from an EMBL/GenBank/DDBJ whole genome shotgun (WGS) entry which is preliminary data.</text>
</comment>
<evidence type="ECO:0000313" key="2">
    <source>
        <dbReference type="EMBL" id="RMO72446.1"/>
    </source>
</evidence>
<dbReference type="InterPro" id="IPR043148">
    <property type="entry name" value="TagF_C"/>
</dbReference>
<dbReference type="Proteomes" id="UP000274541">
    <property type="component" value="Unassembled WGS sequence"/>
</dbReference>
<sequence>MARQFDLNYEKDTVTKPKIKKNSIKKHENLDESATSSTSVKMASAEKNDADMDALEKIRNSAFYDEAWYRSNHRDLKNLDIDFALHYFNYGWRQGKSPSFGFSGDMYLAAYPDVKTIDMNPLLHYETYGKKEKRYVIPYAVEAIYNSTYFDDAYYQKNHNGKSTSRLASALDYITCKDNLRNPSEHFDADAYLESYPDVKEDGVMPLLHFELHGKKENRTAGLSNPLAKFLTYENNSNISHATKRVCLFACYMGDGAIPDETIFLLEKVRSVCDAIVLIGDCGIQPDEFRKIEHLVCHAHFVRHREYDFGSYKRAFAYADENGLLKNADEILICNDSVVGPCGDINDFFKCREEDGNPEFYGTTINNFGFRNIQSHGNSLYSPHIQSYFLSIAKSIFNATFWRDFIYSVKHEEHKTDIIINYEMGMSKLLSSHGYPPHSMYKSIAGLNPAARECMDVLNTALFIKKSMLPGLSPERAGIVNGIFKSKNFPFQLKDNKIVSNDNQNTHTPIIKNKKLRIVDCATSGNMVSLLTVSEHSYVNLELIISNDSEFTSTSATSRTEAGKDTYTGLADSYLTQGLHLFIFEFDKKHIEKNAGLTFSERGNPVDLQYVYGDIPCYNLLNHKNSGLYPRIEKNTLHLQNKQQSIISIMLSNNYSQTDKSLYASIINNEIQAKYSLYSERASLTGDNAYEAFKYALKSDDSCFYITSKEVVDRETDEHIKKHLAILGSAQHKELFLNAKSLFCSFGFPGIIFPGLKDIHISALKYKLYLMWHGVSAGDKDSYEIASYNGNRNDGIFACSTYEERNFKLLGHDTVYLGGYPRMDKWCNDAPLDVNAAVIFFTWRRSLYEATLAEFLSSDYVTTIVELVKAIAKSRPKLELYYFIHNSIPAQHVECLAAILRAHSSNIRFVNNNDTPTFNHIFNTSQYLITDYSSVGYDFAYYKKRAPIFFMPQKFIKGHYVPTSLFEKIIPGPKCLDIKSVIKSLRPEQYKNHKSSTKAFFRFMDSENCKRAFDVTHPESESAS</sequence>
<gene>
    <name evidence="2" type="ORF">ALQ37_00337</name>
</gene>
<dbReference type="AlphaFoldDB" id="A0A0Q0FHM0"/>
<proteinExistence type="predicted"/>
<accession>A0A0Q0FHM0</accession>
<dbReference type="Gene3D" id="3.40.50.12580">
    <property type="match status" value="1"/>
</dbReference>
<dbReference type="InterPro" id="IPR007554">
    <property type="entry name" value="Glycerophosphate_synth"/>
</dbReference>
<dbReference type="SUPFAM" id="SSF53756">
    <property type="entry name" value="UDP-Glycosyltransferase/glycogen phosphorylase"/>
    <property type="match status" value="1"/>
</dbReference>
<feature type="compositionally biased region" description="Polar residues" evidence="1">
    <location>
        <begin position="32"/>
        <end position="41"/>
    </location>
</feature>
<dbReference type="Pfam" id="PF04464">
    <property type="entry name" value="Glyphos_transf"/>
    <property type="match status" value="1"/>
</dbReference>
<reference evidence="2 3" key="1">
    <citation type="submission" date="2018-08" db="EMBL/GenBank/DDBJ databases">
        <title>Recombination of ecologically and evolutionarily significant loci maintains genetic cohesion in the Pseudomonas syringae species complex.</title>
        <authorList>
            <person name="Dillon M."/>
            <person name="Thakur S."/>
            <person name="Almeida R.N.D."/>
            <person name="Weir B.S."/>
            <person name="Guttman D.S."/>
        </authorList>
    </citation>
    <scope>NUCLEOTIDE SEQUENCE [LARGE SCALE GENOMIC DNA]</scope>
    <source>
        <strain evidence="2 3">ICMP 4388</strain>
    </source>
</reference>
<feature type="region of interest" description="Disordered" evidence="1">
    <location>
        <begin position="18"/>
        <end position="44"/>
    </location>
</feature>
<evidence type="ECO:0000313" key="3">
    <source>
        <dbReference type="Proteomes" id="UP000274541"/>
    </source>
</evidence>
<dbReference type="InterPro" id="IPR007739">
    <property type="entry name" value="RgpF"/>
</dbReference>
<dbReference type="EMBL" id="RBPX01000025">
    <property type="protein sequence ID" value="RMO72446.1"/>
    <property type="molecule type" value="Genomic_DNA"/>
</dbReference>
<evidence type="ECO:0000256" key="1">
    <source>
        <dbReference type="SAM" id="MobiDB-lite"/>
    </source>
</evidence>
<dbReference type="Pfam" id="PF05045">
    <property type="entry name" value="RgpF"/>
    <property type="match status" value="1"/>
</dbReference>
<dbReference type="GO" id="GO:0016020">
    <property type="term" value="C:membrane"/>
    <property type="evidence" value="ECO:0007669"/>
    <property type="project" value="InterPro"/>
</dbReference>
<protein>
    <submittedName>
        <fullName evidence="2">Uncharacterized protein</fullName>
    </submittedName>
</protein>
<dbReference type="RefSeq" id="WP_080393246.1">
    <property type="nucleotide sequence ID" value="NZ_JBPDUT010000002.1"/>
</dbReference>